<dbReference type="InterPro" id="IPR036388">
    <property type="entry name" value="WH-like_DNA-bd_sf"/>
</dbReference>
<evidence type="ECO:0000256" key="3">
    <source>
        <dbReference type="ARBA" id="ARBA00023163"/>
    </source>
</evidence>
<dbReference type="PROSITE" id="PS01117">
    <property type="entry name" value="HTH_MARR_1"/>
    <property type="match status" value="1"/>
</dbReference>
<evidence type="ECO:0000313" key="5">
    <source>
        <dbReference type="EMBL" id="OIQ86765.1"/>
    </source>
</evidence>
<dbReference type="InterPro" id="IPR036390">
    <property type="entry name" value="WH_DNA-bd_sf"/>
</dbReference>
<proteinExistence type="predicted"/>
<dbReference type="EMBL" id="MLJW01000460">
    <property type="protein sequence ID" value="OIQ86765.1"/>
    <property type="molecule type" value="Genomic_DNA"/>
</dbReference>
<dbReference type="InterPro" id="IPR023187">
    <property type="entry name" value="Tscrpt_reg_MarR-type_CS"/>
</dbReference>
<keyword evidence="1" id="KW-0805">Transcription regulation</keyword>
<dbReference type="Pfam" id="PF01047">
    <property type="entry name" value="MarR"/>
    <property type="match status" value="1"/>
</dbReference>
<name>A0A1J5RF61_9ZZZZ</name>
<dbReference type="InterPro" id="IPR000835">
    <property type="entry name" value="HTH_MarR-typ"/>
</dbReference>
<sequence length="169" mass="19199">MNHDFSFFELGIDRVSRRLPGMPRDQVVLNRLFFFVFKELDELYNQRLSHHGLNSTTFLALVMLYSSEGARLNPCDLSDALVSSRTNVTRLTDELVGAGWVQRQASSEDRRRIELSLTGSGSALVETVLPVVWDLVRDQWSDFSQTEIVEFNRLLRKLLAGPQIAGKSP</sequence>
<comment type="caution">
    <text evidence="5">The sequence shown here is derived from an EMBL/GenBank/DDBJ whole genome shotgun (WGS) entry which is preliminary data.</text>
</comment>
<keyword evidence="3" id="KW-0804">Transcription</keyword>
<feature type="domain" description="HTH marR-type" evidence="4">
    <location>
        <begin position="26"/>
        <end position="160"/>
    </location>
</feature>
<dbReference type="PANTHER" id="PTHR42756">
    <property type="entry name" value="TRANSCRIPTIONAL REGULATOR, MARR"/>
    <property type="match status" value="1"/>
</dbReference>
<dbReference type="SMART" id="SM00347">
    <property type="entry name" value="HTH_MARR"/>
    <property type="match status" value="1"/>
</dbReference>
<reference evidence="5" key="1">
    <citation type="submission" date="2016-10" db="EMBL/GenBank/DDBJ databases">
        <title>Sequence of Gallionella enrichment culture.</title>
        <authorList>
            <person name="Poehlein A."/>
            <person name="Muehling M."/>
            <person name="Daniel R."/>
        </authorList>
    </citation>
    <scope>NUCLEOTIDE SEQUENCE</scope>
</reference>
<protein>
    <submittedName>
        <fullName evidence="5">Transcriptional repressor MprA</fullName>
    </submittedName>
</protein>
<dbReference type="GO" id="GO:0003700">
    <property type="term" value="F:DNA-binding transcription factor activity"/>
    <property type="evidence" value="ECO:0007669"/>
    <property type="project" value="InterPro"/>
</dbReference>
<dbReference type="AlphaFoldDB" id="A0A1J5RF61"/>
<evidence type="ECO:0000259" key="4">
    <source>
        <dbReference type="PROSITE" id="PS50995"/>
    </source>
</evidence>
<dbReference type="GO" id="GO:0003677">
    <property type="term" value="F:DNA binding"/>
    <property type="evidence" value="ECO:0007669"/>
    <property type="project" value="UniProtKB-KW"/>
</dbReference>
<organism evidence="5">
    <name type="scientific">mine drainage metagenome</name>
    <dbReference type="NCBI Taxonomy" id="410659"/>
    <lineage>
        <taxon>unclassified sequences</taxon>
        <taxon>metagenomes</taxon>
        <taxon>ecological metagenomes</taxon>
    </lineage>
</organism>
<dbReference type="PANTHER" id="PTHR42756:SF1">
    <property type="entry name" value="TRANSCRIPTIONAL REPRESSOR OF EMRAB OPERON"/>
    <property type="match status" value="1"/>
</dbReference>
<dbReference type="PRINTS" id="PR00598">
    <property type="entry name" value="HTHMARR"/>
</dbReference>
<keyword evidence="2" id="KW-0238">DNA-binding</keyword>
<gene>
    <name evidence="5" type="primary">mprA_18</name>
    <name evidence="5" type="ORF">GALL_313880</name>
</gene>
<dbReference type="SUPFAM" id="SSF46785">
    <property type="entry name" value="Winged helix' DNA-binding domain"/>
    <property type="match status" value="1"/>
</dbReference>
<evidence type="ECO:0000256" key="2">
    <source>
        <dbReference type="ARBA" id="ARBA00023125"/>
    </source>
</evidence>
<dbReference type="PROSITE" id="PS50995">
    <property type="entry name" value="HTH_MARR_2"/>
    <property type="match status" value="1"/>
</dbReference>
<evidence type="ECO:0000256" key="1">
    <source>
        <dbReference type="ARBA" id="ARBA00023015"/>
    </source>
</evidence>
<dbReference type="Gene3D" id="1.10.10.10">
    <property type="entry name" value="Winged helix-like DNA-binding domain superfamily/Winged helix DNA-binding domain"/>
    <property type="match status" value="1"/>
</dbReference>
<accession>A0A1J5RF61</accession>